<dbReference type="AlphaFoldDB" id="E9CT52"/>
<dbReference type="OrthoDB" id="4187685at2759"/>
<proteinExistence type="predicted"/>
<accession>E9CT52</accession>
<gene>
    <name evidence="2" type="ORF">CPSG_00761</name>
</gene>
<evidence type="ECO:0000259" key="1">
    <source>
        <dbReference type="Pfam" id="PF17667"/>
    </source>
</evidence>
<protein>
    <recommendedName>
        <fullName evidence="1">Fungal-type protein kinase domain-containing protein</fullName>
    </recommendedName>
</protein>
<dbReference type="InterPro" id="IPR040976">
    <property type="entry name" value="Pkinase_fungal"/>
</dbReference>
<dbReference type="HOGENOM" id="CLU_771611_0_0_1"/>
<evidence type="ECO:0000313" key="3">
    <source>
        <dbReference type="Proteomes" id="UP000002497"/>
    </source>
</evidence>
<organism evidence="3">
    <name type="scientific">Coccidioides posadasii (strain RMSCC 757 / Silveira)</name>
    <name type="common">Valley fever fungus</name>
    <dbReference type="NCBI Taxonomy" id="443226"/>
    <lineage>
        <taxon>Eukaryota</taxon>
        <taxon>Fungi</taxon>
        <taxon>Dikarya</taxon>
        <taxon>Ascomycota</taxon>
        <taxon>Pezizomycotina</taxon>
        <taxon>Eurotiomycetes</taxon>
        <taxon>Eurotiomycetidae</taxon>
        <taxon>Onygenales</taxon>
        <taxon>Onygenaceae</taxon>
        <taxon>Coccidioides</taxon>
    </lineage>
</organism>
<evidence type="ECO:0000313" key="2">
    <source>
        <dbReference type="EMBL" id="EFW22862.1"/>
    </source>
</evidence>
<keyword evidence="3" id="KW-1185">Reference proteome</keyword>
<dbReference type="VEuPathDB" id="FungiDB:D8B26_006431"/>
<reference evidence="3" key="1">
    <citation type="journal article" date="2010" name="Genome Res.">
        <title>Population genomic sequencing of Coccidioides fungi reveals recent hybridization and transposon control.</title>
        <authorList>
            <person name="Neafsey D.E."/>
            <person name="Barker B.M."/>
            <person name="Sharpton T.J."/>
            <person name="Stajich J.E."/>
            <person name="Park D.J."/>
            <person name="Whiston E."/>
            <person name="Hung C.-Y."/>
            <person name="McMahan C."/>
            <person name="White J."/>
            <person name="Sykes S."/>
            <person name="Heiman D."/>
            <person name="Young S."/>
            <person name="Zeng Q."/>
            <person name="Abouelleil A."/>
            <person name="Aftuck L."/>
            <person name="Bessette D."/>
            <person name="Brown A."/>
            <person name="FitzGerald M."/>
            <person name="Lui A."/>
            <person name="Macdonald J.P."/>
            <person name="Priest M."/>
            <person name="Orbach M.J."/>
            <person name="Galgiani J.N."/>
            <person name="Kirkland T.N."/>
            <person name="Cole G.T."/>
            <person name="Birren B.W."/>
            <person name="Henn M.R."/>
            <person name="Taylor J.W."/>
            <person name="Rounsley S.D."/>
        </authorList>
    </citation>
    <scope>NUCLEOTIDE SEQUENCE [LARGE SCALE GENOMIC DNA]</scope>
    <source>
        <strain evidence="3">RMSCC 757 / Silveira</strain>
    </source>
</reference>
<name>E9CT52_COCPS</name>
<reference evidence="3" key="2">
    <citation type="submission" date="2010-03" db="EMBL/GenBank/DDBJ databases">
        <title>The genome sequence of Coccidioides posadasii strain Silveira.</title>
        <authorList>
            <consortium name="The Broad Institute Genome Sequencing Center for Infectious Disease"/>
            <person name="Neafsey D."/>
            <person name="Orbach M."/>
            <person name="Henn M.R."/>
            <person name="Cole G.T."/>
            <person name="Galgiani J."/>
            <person name="Gardner M.J."/>
            <person name="Kirkland T.N."/>
            <person name="Taylor J.W."/>
            <person name="Young S.K."/>
            <person name="Zeng Q."/>
            <person name="Koehrsen M."/>
            <person name="Alvarado L."/>
            <person name="Berlin A."/>
            <person name="Borenstein D."/>
            <person name="Chapman S.B."/>
            <person name="Chen Z."/>
            <person name="Engels R."/>
            <person name="Freedman E."/>
            <person name="Gellesch M."/>
            <person name="Goldberg J."/>
            <person name="Griggs A."/>
            <person name="Gujja S."/>
            <person name="Heilman E."/>
            <person name="Heiman D."/>
            <person name="Howarth C."/>
            <person name="Jen D."/>
            <person name="Larson L."/>
            <person name="Mehta T."/>
            <person name="Neiman D."/>
            <person name="Park D."/>
            <person name="Pearson M."/>
            <person name="Richards J."/>
            <person name="Roberts A."/>
            <person name="Saif S."/>
            <person name="Shea T."/>
            <person name="Shenoy N."/>
            <person name="Sisk P."/>
            <person name="Stolte C."/>
            <person name="Sykes S."/>
            <person name="Walk T."/>
            <person name="White J."/>
            <person name="Yandava C."/>
            <person name="Haas B."/>
            <person name="Nusbaum C."/>
            <person name="Birren B."/>
        </authorList>
    </citation>
    <scope>NUCLEOTIDE SEQUENCE [LARGE SCALE GENOMIC DNA]</scope>
    <source>
        <strain evidence="3">RMSCC 757 / Silveira</strain>
    </source>
</reference>
<dbReference type="Pfam" id="PF17667">
    <property type="entry name" value="Pkinase_fungal"/>
    <property type="match status" value="1"/>
</dbReference>
<sequence length="359" mass="40730">MANSSLDETVKKYPIEYNFLQPILGRLQHAEQAYRPGGPGNEDCRMGVLKLLYILQGQDAAFNLRSKTGDQSMASELAGLFRHVEANFNYNHYRPLVQLILEKAPDTDIWKAVLDLINTISRETPPSTDMSAGGREDILKRVVGAPFKIWRASSPNILKKRIGASGWMPSVDVSWNLAATVNGPSSLIPHCKVLFLTGDSSSRTTFSWTCVVSTQHQTGMMEFMAIEVLLNVDHTYCYDLESFFYVLIWQCARHSWRKSKQGLEQPKDSLLKRWYTGNYKEIATYKQGNMEAGEFEHILMKEFPPYLDCIKPLCRAIRDILFPYGKKGLIIGTPQDPKTLYDPIIKAYEDAISLLETET</sequence>
<dbReference type="OMA" id="IDIWNAV"/>
<dbReference type="VEuPathDB" id="FungiDB:CPSG_00761"/>
<dbReference type="PANTHER" id="PTHR38248">
    <property type="entry name" value="FUNK1 6"/>
    <property type="match status" value="1"/>
</dbReference>
<dbReference type="EMBL" id="GL636486">
    <property type="protein sequence ID" value="EFW22862.1"/>
    <property type="molecule type" value="Genomic_DNA"/>
</dbReference>
<dbReference type="PANTHER" id="PTHR38248:SF2">
    <property type="entry name" value="FUNK1 11"/>
    <property type="match status" value="1"/>
</dbReference>
<feature type="domain" description="Fungal-type protein kinase" evidence="1">
    <location>
        <begin position="214"/>
        <end position="251"/>
    </location>
</feature>
<dbReference type="VEuPathDB" id="FungiDB:D8B26_006432"/>
<dbReference type="Proteomes" id="UP000002497">
    <property type="component" value="Unassembled WGS sequence"/>
</dbReference>
<dbReference type="STRING" id="443226.E9CT52"/>